<protein>
    <submittedName>
        <fullName evidence="1">Glycoside hydrolase, family 32</fullName>
    </submittedName>
</protein>
<sequence length="229" mass="25282">MMLGGGGEISVTDSFVVRIFEIEARTSTEGVQRYSARIKTVAIQWRKKGEAKDYVGESDTVDEGLSRGWATLFTGTHLIHCRVEETDSLRSHGQEFKEIKLEASSIVPLDIGSATQVDNEYGCTTSFGAAQRGILGPFGIAVLADGTLSEFIPVYFYIAKNIDAGLATHYCTDKVSASVDYASERVVYGSIVPVRDAEELTMRILKEKDKANLKKKITKLHTYRDQIKT</sequence>
<dbReference type="GO" id="GO:0016787">
    <property type="term" value="F:hydrolase activity"/>
    <property type="evidence" value="ECO:0007669"/>
    <property type="project" value="UniProtKB-KW"/>
</dbReference>
<dbReference type="PANTHER" id="PTHR31953">
    <property type="entry name" value="BETA-FRUCTOFURANOSIDASE, INSOLUBLE ISOENZYME CWINV1-RELATED"/>
    <property type="match status" value="1"/>
</dbReference>
<dbReference type="AlphaFoldDB" id="A0A2U1MH76"/>
<dbReference type="SUPFAM" id="SSF49899">
    <property type="entry name" value="Concanavalin A-like lectins/glucanases"/>
    <property type="match status" value="1"/>
</dbReference>
<dbReference type="OrthoDB" id="202537at2759"/>
<evidence type="ECO:0000313" key="1">
    <source>
        <dbReference type="EMBL" id="PWA60607.1"/>
    </source>
</evidence>
<keyword evidence="2" id="KW-1185">Reference proteome</keyword>
<dbReference type="Proteomes" id="UP000245207">
    <property type="component" value="Unassembled WGS sequence"/>
</dbReference>
<dbReference type="Gene3D" id="2.60.120.560">
    <property type="entry name" value="Exo-inulinase, domain 1"/>
    <property type="match status" value="1"/>
</dbReference>
<proteinExistence type="predicted"/>
<keyword evidence="1" id="KW-0378">Hydrolase</keyword>
<gene>
    <name evidence="1" type="ORF">CTI12_AA384000</name>
</gene>
<name>A0A2U1MH76_ARTAN</name>
<dbReference type="InterPro" id="IPR013320">
    <property type="entry name" value="ConA-like_dom_sf"/>
</dbReference>
<dbReference type="InterPro" id="IPR050551">
    <property type="entry name" value="Fructan_Metab_Enzymes"/>
</dbReference>
<evidence type="ECO:0000313" key="2">
    <source>
        <dbReference type="Proteomes" id="UP000245207"/>
    </source>
</evidence>
<reference evidence="1 2" key="1">
    <citation type="journal article" date="2018" name="Mol. Plant">
        <title>The genome of Artemisia annua provides insight into the evolution of Asteraceae family and artemisinin biosynthesis.</title>
        <authorList>
            <person name="Shen Q."/>
            <person name="Zhang L."/>
            <person name="Liao Z."/>
            <person name="Wang S."/>
            <person name="Yan T."/>
            <person name="Shi P."/>
            <person name="Liu M."/>
            <person name="Fu X."/>
            <person name="Pan Q."/>
            <person name="Wang Y."/>
            <person name="Lv Z."/>
            <person name="Lu X."/>
            <person name="Zhang F."/>
            <person name="Jiang W."/>
            <person name="Ma Y."/>
            <person name="Chen M."/>
            <person name="Hao X."/>
            <person name="Li L."/>
            <person name="Tang Y."/>
            <person name="Lv G."/>
            <person name="Zhou Y."/>
            <person name="Sun X."/>
            <person name="Brodelius P.E."/>
            <person name="Rose J.K.C."/>
            <person name="Tang K."/>
        </authorList>
    </citation>
    <scope>NUCLEOTIDE SEQUENCE [LARGE SCALE GENOMIC DNA]</scope>
    <source>
        <strain evidence="2">cv. Huhao1</strain>
        <tissue evidence="1">Leaf</tissue>
    </source>
</reference>
<accession>A0A2U1MH76</accession>
<dbReference type="EMBL" id="PKPP01005313">
    <property type="protein sequence ID" value="PWA60607.1"/>
    <property type="molecule type" value="Genomic_DNA"/>
</dbReference>
<dbReference type="STRING" id="35608.A0A2U1MH76"/>
<comment type="caution">
    <text evidence="1">The sequence shown here is derived from an EMBL/GenBank/DDBJ whole genome shotgun (WGS) entry which is preliminary data.</text>
</comment>
<organism evidence="1 2">
    <name type="scientific">Artemisia annua</name>
    <name type="common">Sweet wormwood</name>
    <dbReference type="NCBI Taxonomy" id="35608"/>
    <lineage>
        <taxon>Eukaryota</taxon>
        <taxon>Viridiplantae</taxon>
        <taxon>Streptophyta</taxon>
        <taxon>Embryophyta</taxon>
        <taxon>Tracheophyta</taxon>
        <taxon>Spermatophyta</taxon>
        <taxon>Magnoliopsida</taxon>
        <taxon>eudicotyledons</taxon>
        <taxon>Gunneridae</taxon>
        <taxon>Pentapetalae</taxon>
        <taxon>asterids</taxon>
        <taxon>campanulids</taxon>
        <taxon>Asterales</taxon>
        <taxon>Asteraceae</taxon>
        <taxon>Asteroideae</taxon>
        <taxon>Anthemideae</taxon>
        <taxon>Artemisiinae</taxon>
        <taxon>Artemisia</taxon>
    </lineage>
</organism>